<feature type="transmembrane region" description="Helical" evidence="1">
    <location>
        <begin position="9"/>
        <end position="28"/>
    </location>
</feature>
<feature type="transmembrane region" description="Helical" evidence="1">
    <location>
        <begin position="228"/>
        <end position="250"/>
    </location>
</feature>
<accession>A0A5C6AQ23</accession>
<organism evidence="2 3">
    <name type="scientific">Botrimarina colliarenosi</name>
    <dbReference type="NCBI Taxonomy" id="2528001"/>
    <lineage>
        <taxon>Bacteria</taxon>
        <taxon>Pseudomonadati</taxon>
        <taxon>Planctomycetota</taxon>
        <taxon>Planctomycetia</taxon>
        <taxon>Pirellulales</taxon>
        <taxon>Lacipirellulaceae</taxon>
        <taxon>Botrimarina</taxon>
    </lineage>
</organism>
<feature type="transmembrane region" description="Helical" evidence="1">
    <location>
        <begin position="92"/>
        <end position="113"/>
    </location>
</feature>
<comment type="caution">
    <text evidence="2">The sequence shown here is derived from an EMBL/GenBank/DDBJ whole genome shotgun (WGS) entry which is preliminary data.</text>
</comment>
<dbReference type="InterPro" id="IPR016833">
    <property type="entry name" value="Put_Na-Bile_cotransptr"/>
</dbReference>
<keyword evidence="3" id="KW-1185">Reference proteome</keyword>
<feature type="transmembrane region" description="Helical" evidence="1">
    <location>
        <begin position="66"/>
        <end position="86"/>
    </location>
</feature>
<gene>
    <name evidence="2" type="ORF">Pla108_12430</name>
</gene>
<feature type="transmembrane region" description="Helical" evidence="1">
    <location>
        <begin position="125"/>
        <end position="147"/>
    </location>
</feature>
<dbReference type="InterPro" id="IPR038770">
    <property type="entry name" value="Na+/solute_symporter_sf"/>
</dbReference>
<dbReference type="Pfam" id="PF13593">
    <property type="entry name" value="SBF_like"/>
    <property type="match status" value="1"/>
</dbReference>
<dbReference type="PANTHER" id="PTHR18640:SF5">
    <property type="entry name" value="SODIUM_BILE ACID COTRANSPORTER 7"/>
    <property type="match status" value="1"/>
</dbReference>
<evidence type="ECO:0000256" key="1">
    <source>
        <dbReference type="SAM" id="Phobius"/>
    </source>
</evidence>
<protein>
    <submittedName>
        <fullName evidence="2">Sodium Bile acid symporter family protein</fullName>
    </submittedName>
</protein>
<proteinExistence type="predicted"/>
<reference evidence="2 3" key="1">
    <citation type="submission" date="2019-02" db="EMBL/GenBank/DDBJ databases">
        <title>Deep-cultivation of Planctomycetes and their phenomic and genomic characterization uncovers novel biology.</title>
        <authorList>
            <person name="Wiegand S."/>
            <person name="Jogler M."/>
            <person name="Boedeker C."/>
            <person name="Pinto D."/>
            <person name="Vollmers J."/>
            <person name="Rivas-Marin E."/>
            <person name="Kohn T."/>
            <person name="Peeters S.H."/>
            <person name="Heuer A."/>
            <person name="Rast P."/>
            <person name="Oberbeckmann S."/>
            <person name="Bunk B."/>
            <person name="Jeske O."/>
            <person name="Meyerdierks A."/>
            <person name="Storesund J.E."/>
            <person name="Kallscheuer N."/>
            <person name="Luecker S."/>
            <person name="Lage O.M."/>
            <person name="Pohl T."/>
            <person name="Merkel B.J."/>
            <person name="Hornburger P."/>
            <person name="Mueller R.-W."/>
            <person name="Bruemmer F."/>
            <person name="Labrenz M."/>
            <person name="Spormann A.M."/>
            <person name="Op Den Camp H."/>
            <person name="Overmann J."/>
            <person name="Amann R."/>
            <person name="Jetten M.S.M."/>
            <person name="Mascher T."/>
            <person name="Medema M.H."/>
            <person name="Devos D.P."/>
            <person name="Kaster A.-K."/>
            <person name="Ovreas L."/>
            <person name="Rohde M."/>
            <person name="Galperin M.Y."/>
            <person name="Jogler C."/>
        </authorList>
    </citation>
    <scope>NUCLEOTIDE SEQUENCE [LARGE SCALE GENOMIC DNA]</scope>
    <source>
        <strain evidence="2 3">Pla108</strain>
    </source>
</reference>
<feature type="transmembrane region" description="Helical" evidence="1">
    <location>
        <begin position="193"/>
        <end position="216"/>
    </location>
</feature>
<dbReference type="AlphaFoldDB" id="A0A5C6AQ23"/>
<dbReference type="EMBL" id="SJPR01000001">
    <property type="protein sequence ID" value="TWU00294.1"/>
    <property type="molecule type" value="Genomic_DNA"/>
</dbReference>
<keyword evidence="1" id="KW-1133">Transmembrane helix</keyword>
<keyword evidence="1" id="KW-0812">Transmembrane</keyword>
<name>A0A5C6AQ23_9BACT</name>
<dbReference type="Proteomes" id="UP000317421">
    <property type="component" value="Unassembled WGS sequence"/>
</dbReference>
<sequence length="320" mass="33391">MSAVVRRQWFLIALAGVLVGGAALHGVLRPWTDAIPRDPLVAIILLAMSAPLDLRRSLAGPKATTAAVIGVAVNTLLAGPLAWVASKGLSEPLAIGLIVVALAPCTLASAAVWTRRGGGNEAVALTVTVVTNLLTFIALPAWAWLLIGQSRSVDAVALSLQMLLYVVLPIAAGQVIRTQPAWRLWCDRRRHALSLFAQIGLLVMVLIGAVRCGALLEHPATRLGPAEWGLLFLLAGGVHCVLFAIGWRLARVAGAPRGEALAAAVAGSQKTLAVGLTVAMDFGSLAILPMIVYHALQLVIDAVLVDRLGVKSANPAHQPS</sequence>
<dbReference type="OrthoDB" id="245077at2"/>
<keyword evidence="1" id="KW-0472">Membrane</keyword>
<evidence type="ECO:0000313" key="2">
    <source>
        <dbReference type="EMBL" id="TWU00294.1"/>
    </source>
</evidence>
<evidence type="ECO:0000313" key="3">
    <source>
        <dbReference type="Proteomes" id="UP000317421"/>
    </source>
</evidence>
<dbReference type="PANTHER" id="PTHR18640">
    <property type="entry name" value="SOLUTE CARRIER FAMILY 10 MEMBER 7"/>
    <property type="match status" value="1"/>
</dbReference>
<dbReference type="GO" id="GO:0005886">
    <property type="term" value="C:plasma membrane"/>
    <property type="evidence" value="ECO:0007669"/>
    <property type="project" value="TreeGrafter"/>
</dbReference>
<feature type="transmembrane region" description="Helical" evidence="1">
    <location>
        <begin position="271"/>
        <end position="296"/>
    </location>
</feature>
<dbReference type="RefSeq" id="WP_146443977.1">
    <property type="nucleotide sequence ID" value="NZ_SJPR01000001.1"/>
</dbReference>
<dbReference type="Gene3D" id="1.20.1530.20">
    <property type="match status" value="1"/>
</dbReference>